<organism evidence="2 3">
    <name type="scientific">Agrococcus pavilionensis RW1</name>
    <dbReference type="NCBI Taxonomy" id="1330458"/>
    <lineage>
        <taxon>Bacteria</taxon>
        <taxon>Bacillati</taxon>
        <taxon>Actinomycetota</taxon>
        <taxon>Actinomycetes</taxon>
        <taxon>Micrococcales</taxon>
        <taxon>Microbacteriaceae</taxon>
        <taxon>Agrococcus</taxon>
    </lineage>
</organism>
<accession>U1MVR8</accession>
<dbReference type="InterPro" id="IPR007331">
    <property type="entry name" value="Htaa"/>
</dbReference>
<sequence>MTALDWGIKASLLDYVRGRGAGTVEAGGGATAEGDRFRFPAAGEGAFLGSVTLTAHSGMLRLVIADPAIVRSPEGWLLEIADPHEPGERLAFATIAAFDGERASGTALTQDGADLFFGPYEAGTPLDDPRVEP</sequence>
<evidence type="ECO:0000259" key="1">
    <source>
        <dbReference type="Pfam" id="PF04213"/>
    </source>
</evidence>
<reference evidence="2 3" key="1">
    <citation type="journal article" date="2013" name="Genome Announc.">
        <title>First draft genome sequence from a member of the genus agrococcus, isolated from modern microbialites.</title>
        <authorList>
            <person name="White R.A.III."/>
            <person name="Grassa C.J."/>
            <person name="Suttle C.A."/>
        </authorList>
    </citation>
    <scope>NUCLEOTIDE SEQUENCE [LARGE SCALE GENOMIC DNA]</scope>
    <source>
        <strain evidence="2 3">RW1</strain>
    </source>
</reference>
<keyword evidence="3" id="KW-1185">Reference proteome</keyword>
<dbReference type="OrthoDB" id="7210788at2"/>
<name>U1MVR8_9MICO</name>
<dbReference type="Proteomes" id="UP000016462">
    <property type="component" value="Unassembled WGS sequence"/>
</dbReference>
<dbReference type="AlphaFoldDB" id="U1MVR8"/>
<dbReference type="RefSeq" id="WP_021010061.1">
    <property type="nucleotide sequence ID" value="NZ_ASHR01000016.1"/>
</dbReference>
<protein>
    <recommendedName>
        <fullName evidence="1">Htaa domain-containing protein</fullName>
    </recommendedName>
</protein>
<evidence type="ECO:0000313" key="2">
    <source>
        <dbReference type="EMBL" id="ERG64725.1"/>
    </source>
</evidence>
<gene>
    <name evidence="2" type="ORF">L332_09730</name>
</gene>
<comment type="caution">
    <text evidence="2">The sequence shown here is derived from an EMBL/GenBank/DDBJ whole genome shotgun (WGS) entry which is preliminary data.</text>
</comment>
<evidence type="ECO:0000313" key="3">
    <source>
        <dbReference type="Proteomes" id="UP000016462"/>
    </source>
</evidence>
<dbReference type="Pfam" id="PF04213">
    <property type="entry name" value="HtaA"/>
    <property type="match status" value="1"/>
</dbReference>
<feature type="domain" description="Htaa" evidence="1">
    <location>
        <begin position="3"/>
        <end position="128"/>
    </location>
</feature>
<proteinExistence type="predicted"/>
<dbReference type="EMBL" id="ASHR01000016">
    <property type="protein sequence ID" value="ERG64725.1"/>
    <property type="molecule type" value="Genomic_DNA"/>
</dbReference>